<dbReference type="InterPro" id="IPR011006">
    <property type="entry name" value="CheY-like_superfamily"/>
</dbReference>
<feature type="modified residue" description="4-aspartylphosphate" evidence="2">
    <location>
        <position position="53"/>
    </location>
</feature>
<protein>
    <submittedName>
        <fullName evidence="4">Two-component system chemotaxis response regulator CheY</fullName>
    </submittedName>
</protein>
<organism evidence="4 5">
    <name type="scientific">Cellvibrio fibrivorans</name>
    <dbReference type="NCBI Taxonomy" id="126350"/>
    <lineage>
        <taxon>Bacteria</taxon>
        <taxon>Pseudomonadati</taxon>
        <taxon>Pseudomonadota</taxon>
        <taxon>Gammaproteobacteria</taxon>
        <taxon>Cellvibrionales</taxon>
        <taxon>Cellvibrionaceae</taxon>
        <taxon>Cellvibrio</taxon>
    </lineage>
</organism>
<accession>A0ABU1V1F7</accession>
<evidence type="ECO:0000256" key="1">
    <source>
        <dbReference type="ARBA" id="ARBA00022553"/>
    </source>
</evidence>
<evidence type="ECO:0000313" key="5">
    <source>
        <dbReference type="Proteomes" id="UP001253595"/>
    </source>
</evidence>
<dbReference type="Proteomes" id="UP001253595">
    <property type="component" value="Unassembled WGS sequence"/>
</dbReference>
<dbReference type="PANTHER" id="PTHR44591">
    <property type="entry name" value="STRESS RESPONSE REGULATOR PROTEIN 1"/>
    <property type="match status" value="1"/>
</dbReference>
<name>A0ABU1V1F7_9GAMM</name>
<proteinExistence type="predicted"/>
<keyword evidence="1 2" id="KW-0597">Phosphoprotein</keyword>
<reference evidence="4 5" key="1">
    <citation type="submission" date="2023-07" db="EMBL/GenBank/DDBJ databases">
        <title>Sorghum-associated microbial communities from plants grown in Nebraska, USA.</title>
        <authorList>
            <person name="Schachtman D."/>
        </authorList>
    </citation>
    <scope>NUCLEOTIDE SEQUENCE [LARGE SCALE GENOMIC DNA]</scope>
    <source>
        <strain evidence="4 5">BE190</strain>
    </source>
</reference>
<evidence type="ECO:0000313" key="4">
    <source>
        <dbReference type="EMBL" id="MDR7091275.1"/>
    </source>
</evidence>
<dbReference type="PROSITE" id="PS50110">
    <property type="entry name" value="RESPONSE_REGULATORY"/>
    <property type="match status" value="1"/>
</dbReference>
<keyword evidence="5" id="KW-1185">Reference proteome</keyword>
<sequence length="120" mass="13161">MLSLMIVDDSNIIRRKIERCNDSDKFRVVAAAANGAEALELFKQARPQVVTMDLTMPEMDGIACIQQLMAMDSGLRILVISALSDKATGIDALKKGARGFLCKPFTDDQLLEALTELTED</sequence>
<dbReference type="EMBL" id="JAVDVX010000006">
    <property type="protein sequence ID" value="MDR7091275.1"/>
    <property type="molecule type" value="Genomic_DNA"/>
</dbReference>
<gene>
    <name evidence="4" type="ORF">J2X05_003310</name>
</gene>
<comment type="caution">
    <text evidence="4">The sequence shown here is derived from an EMBL/GenBank/DDBJ whole genome shotgun (WGS) entry which is preliminary data.</text>
</comment>
<evidence type="ECO:0000256" key="2">
    <source>
        <dbReference type="PROSITE-ProRule" id="PRU00169"/>
    </source>
</evidence>
<dbReference type="InterPro" id="IPR050595">
    <property type="entry name" value="Bact_response_regulator"/>
</dbReference>
<dbReference type="PANTHER" id="PTHR44591:SF3">
    <property type="entry name" value="RESPONSE REGULATORY DOMAIN-CONTAINING PROTEIN"/>
    <property type="match status" value="1"/>
</dbReference>
<dbReference type="Pfam" id="PF00072">
    <property type="entry name" value="Response_reg"/>
    <property type="match status" value="1"/>
</dbReference>
<dbReference type="Gene3D" id="3.40.50.2300">
    <property type="match status" value="1"/>
</dbReference>
<dbReference type="InterPro" id="IPR001789">
    <property type="entry name" value="Sig_transdc_resp-reg_receiver"/>
</dbReference>
<dbReference type="SMART" id="SM00448">
    <property type="entry name" value="REC"/>
    <property type="match status" value="1"/>
</dbReference>
<feature type="domain" description="Response regulatory" evidence="3">
    <location>
        <begin position="3"/>
        <end position="118"/>
    </location>
</feature>
<dbReference type="SUPFAM" id="SSF52172">
    <property type="entry name" value="CheY-like"/>
    <property type="match status" value="1"/>
</dbReference>
<evidence type="ECO:0000259" key="3">
    <source>
        <dbReference type="PROSITE" id="PS50110"/>
    </source>
</evidence>
<dbReference type="RefSeq" id="WP_310074436.1">
    <property type="nucleotide sequence ID" value="NZ_JAVDVX010000006.1"/>
</dbReference>